<dbReference type="EMBL" id="BLXT01004938">
    <property type="protein sequence ID" value="GFO18203.1"/>
    <property type="molecule type" value="Genomic_DNA"/>
</dbReference>
<protein>
    <submittedName>
        <fullName evidence="1">Uncharacterized protein</fullName>
    </submittedName>
</protein>
<organism evidence="1 2">
    <name type="scientific">Plakobranchus ocellatus</name>
    <dbReference type="NCBI Taxonomy" id="259542"/>
    <lineage>
        <taxon>Eukaryota</taxon>
        <taxon>Metazoa</taxon>
        <taxon>Spiralia</taxon>
        <taxon>Lophotrochozoa</taxon>
        <taxon>Mollusca</taxon>
        <taxon>Gastropoda</taxon>
        <taxon>Heterobranchia</taxon>
        <taxon>Euthyneura</taxon>
        <taxon>Panpulmonata</taxon>
        <taxon>Sacoglossa</taxon>
        <taxon>Placobranchoidea</taxon>
        <taxon>Plakobranchidae</taxon>
        <taxon>Plakobranchus</taxon>
    </lineage>
</organism>
<evidence type="ECO:0000313" key="1">
    <source>
        <dbReference type="EMBL" id="GFO18203.1"/>
    </source>
</evidence>
<reference evidence="1 2" key="1">
    <citation type="journal article" date="2021" name="Elife">
        <title>Chloroplast acquisition without the gene transfer in kleptoplastic sea slugs, Plakobranchus ocellatus.</title>
        <authorList>
            <person name="Maeda T."/>
            <person name="Takahashi S."/>
            <person name="Yoshida T."/>
            <person name="Shimamura S."/>
            <person name="Takaki Y."/>
            <person name="Nagai Y."/>
            <person name="Toyoda A."/>
            <person name="Suzuki Y."/>
            <person name="Arimoto A."/>
            <person name="Ishii H."/>
            <person name="Satoh N."/>
            <person name="Nishiyama T."/>
            <person name="Hasebe M."/>
            <person name="Maruyama T."/>
            <person name="Minagawa J."/>
            <person name="Obokata J."/>
            <person name="Shigenobu S."/>
        </authorList>
    </citation>
    <scope>NUCLEOTIDE SEQUENCE [LARGE SCALE GENOMIC DNA]</scope>
</reference>
<evidence type="ECO:0000313" key="2">
    <source>
        <dbReference type="Proteomes" id="UP000735302"/>
    </source>
</evidence>
<accession>A0AAV4BF30</accession>
<name>A0AAV4BF30_9GAST</name>
<keyword evidence="2" id="KW-1185">Reference proteome</keyword>
<dbReference type="AlphaFoldDB" id="A0AAV4BF30"/>
<proteinExistence type="predicted"/>
<sequence>MAEEGTRLENMEDICRGLHPAVDGQSLKVLDVIDDGRQLFISCLRPKASSSKQAREVWVFPNTPDESLVIPKPSDQAVAGTTDERISVWYLLPTRLVELYEREGTGICEQSARAGPKKIPCRKAEGRDGEVTSGFWGRYLSVQVEHDSGLNMTCKCR</sequence>
<comment type="caution">
    <text evidence="1">The sequence shown here is derived from an EMBL/GenBank/DDBJ whole genome shotgun (WGS) entry which is preliminary data.</text>
</comment>
<dbReference type="Proteomes" id="UP000735302">
    <property type="component" value="Unassembled WGS sequence"/>
</dbReference>
<gene>
    <name evidence="1" type="ORF">PoB_004470800</name>
</gene>